<proteinExistence type="predicted"/>
<name>B5VL01_YEAS6</name>
<comment type="caution">
    <text evidence="1">The sequence shown here is derived from an EMBL/GenBank/DDBJ whole genome shotgun (WGS) entry which is preliminary data.</text>
</comment>
<gene>
    <name evidence="1" type="ORF">AWRI1631_100250</name>
</gene>
<dbReference type="EMBL" id="ABSV01001260">
    <property type="protein sequence ID" value="EDZ71390.1"/>
    <property type="molecule type" value="Genomic_DNA"/>
</dbReference>
<protein>
    <submittedName>
        <fullName evidence="1">Uncharacterized protein</fullName>
    </submittedName>
</protein>
<accession>B5VL01</accession>
<sequence>MLPLSVRKSVSLPFTLRSELLVVPEPRPQDQVVKPL</sequence>
<dbReference type="AlphaFoldDB" id="B5VL01"/>
<reference evidence="1 2" key="1">
    <citation type="journal article" date="2008" name="FEMS Yeast Res.">
        <title>Comparative genome analysis of a Saccharomyces cerevisiae wine strain.</title>
        <authorList>
            <person name="Borneman A.R."/>
            <person name="Forgan A.H."/>
            <person name="Pretorius I.S."/>
            <person name="Chambers P.J."/>
        </authorList>
    </citation>
    <scope>NUCLEOTIDE SEQUENCE [LARGE SCALE GENOMIC DNA]</scope>
    <source>
        <strain evidence="1 2">AWRI1631</strain>
    </source>
</reference>
<evidence type="ECO:0000313" key="2">
    <source>
        <dbReference type="Proteomes" id="UP000008988"/>
    </source>
</evidence>
<organism evidence="1 2">
    <name type="scientific">Saccharomyces cerevisiae (strain AWRI1631)</name>
    <name type="common">Baker's yeast</name>
    <dbReference type="NCBI Taxonomy" id="545124"/>
    <lineage>
        <taxon>Eukaryota</taxon>
        <taxon>Fungi</taxon>
        <taxon>Dikarya</taxon>
        <taxon>Ascomycota</taxon>
        <taxon>Saccharomycotina</taxon>
        <taxon>Saccharomycetes</taxon>
        <taxon>Saccharomycetales</taxon>
        <taxon>Saccharomycetaceae</taxon>
        <taxon>Saccharomyces</taxon>
    </lineage>
</organism>
<dbReference type="Proteomes" id="UP000008988">
    <property type="component" value="Unassembled WGS sequence"/>
</dbReference>
<evidence type="ECO:0000313" key="1">
    <source>
        <dbReference type="EMBL" id="EDZ71390.1"/>
    </source>
</evidence>